<evidence type="ECO:0000256" key="1">
    <source>
        <dbReference type="ARBA" id="ARBA00009995"/>
    </source>
</evidence>
<evidence type="ECO:0000313" key="5">
    <source>
        <dbReference type="EMBL" id="KCW66550.1"/>
    </source>
</evidence>
<proteinExistence type="inferred from homology"/>
<dbReference type="Gene3D" id="3.40.50.2000">
    <property type="entry name" value="Glycogen Phosphorylase B"/>
    <property type="match status" value="2"/>
</dbReference>
<evidence type="ECO:0000256" key="3">
    <source>
        <dbReference type="ARBA" id="ARBA00022679"/>
    </source>
</evidence>
<accession>A0A059BLH4</accession>
<dbReference type="PANTHER" id="PTHR11926">
    <property type="entry name" value="GLUCOSYL/GLUCURONOSYL TRANSFERASES"/>
    <property type="match status" value="1"/>
</dbReference>
<dbReference type="SUPFAM" id="SSF53756">
    <property type="entry name" value="UDP-Glycosyltransferase/glycogen phosphorylase"/>
    <property type="match status" value="1"/>
</dbReference>
<protein>
    <submittedName>
        <fullName evidence="5">Uncharacterized protein</fullName>
    </submittedName>
</protein>
<sequence>MTFTLDAAEAIGVPEVLIWTASACSFMGYVQYRSLIDKGLTPLKDANYFTNGCLDTTIDWIPGMRNIRLRDLPTFIQTTDPDDLMIPFCLREVERAKRASAIVFNTFDRLEHEVLDALKAMFPPIYTLGPLHLLTKQLSDNNTRPFKSNLWKEEPGCIEWLDSKQPSSVVYVNFGSITVMSPAQLVEFAWGLANSGQAFLWVIRPDLVVGDAAMLPPDFLAATRERSLLASWCPQERVLSHSAVGGFLTHSGWNSTIESIAAGVPVVCWPFFGDQQTNCWYSCQEWGIGMEIDSNVKRNEVERQVKELMEGEKGKHMKRKAMKWKEMAREATRPSGSSFLNLDEVINKVLLSPKRD</sequence>
<dbReference type="InterPro" id="IPR035595">
    <property type="entry name" value="UDP_glycos_trans_CS"/>
</dbReference>
<keyword evidence="2 4" id="KW-0328">Glycosyltransferase</keyword>
<dbReference type="InParanoid" id="A0A059BLH4"/>
<keyword evidence="3 4" id="KW-0808">Transferase</keyword>
<dbReference type="eggNOG" id="KOG1192">
    <property type="taxonomic scope" value="Eukaryota"/>
</dbReference>
<dbReference type="OMA" id="MLTYVLH"/>
<dbReference type="FunFam" id="3.40.50.2000:FF:000430">
    <property type="entry name" value="Glycosyltransferase"/>
    <property type="match status" value="1"/>
</dbReference>
<evidence type="ECO:0000256" key="2">
    <source>
        <dbReference type="ARBA" id="ARBA00022676"/>
    </source>
</evidence>
<dbReference type="GO" id="GO:0005737">
    <property type="term" value="C:cytoplasm"/>
    <property type="evidence" value="ECO:0000318"/>
    <property type="project" value="GO_Central"/>
</dbReference>
<evidence type="ECO:0000256" key="4">
    <source>
        <dbReference type="RuleBase" id="RU003718"/>
    </source>
</evidence>
<gene>
    <name evidence="5" type="ORF">EUGRSUZ_F00348</name>
</gene>
<dbReference type="GO" id="GO:0080044">
    <property type="term" value="F:quercetin 7-O-glucosyltransferase activity"/>
    <property type="evidence" value="ECO:0000318"/>
    <property type="project" value="GO_Central"/>
</dbReference>
<dbReference type="InterPro" id="IPR002213">
    <property type="entry name" value="UDP_glucos_trans"/>
</dbReference>
<dbReference type="Gramene" id="KCW66550">
    <property type="protein sequence ID" value="KCW66550"/>
    <property type="gene ID" value="EUGRSUZ_F00348"/>
</dbReference>
<reference evidence="5" key="1">
    <citation type="submission" date="2013-07" db="EMBL/GenBank/DDBJ databases">
        <title>The genome of Eucalyptus grandis.</title>
        <authorList>
            <person name="Schmutz J."/>
            <person name="Hayes R."/>
            <person name="Myburg A."/>
            <person name="Tuskan G."/>
            <person name="Grattapaglia D."/>
            <person name="Rokhsar D.S."/>
        </authorList>
    </citation>
    <scope>NUCLEOTIDE SEQUENCE</scope>
    <source>
        <tissue evidence="5">Leaf extractions</tissue>
    </source>
</reference>
<name>A0A059BLH4_EUCGR</name>
<comment type="similarity">
    <text evidence="1 4">Belongs to the UDP-glycosyltransferase family.</text>
</comment>
<dbReference type="PROSITE" id="PS00375">
    <property type="entry name" value="UDPGT"/>
    <property type="match status" value="1"/>
</dbReference>
<dbReference type="Pfam" id="PF00201">
    <property type="entry name" value="UDPGT"/>
    <property type="match status" value="1"/>
</dbReference>
<dbReference type="AlphaFoldDB" id="A0A059BLH4"/>
<dbReference type="EMBL" id="KK198758">
    <property type="protein sequence ID" value="KCW66550.1"/>
    <property type="molecule type" value="Genomic_DNA"/>
</dbReference>
<dbReference type="CDD" id="cd03784">
    <property type="entry name" value="GT1_Gtf-like"/>
    <property type="match status" value="1"/>
</dbReference>
<dbReference type="PANTHER" id="PTHR11926:SF774">
    <property type="entry name" value="UDP-GLYCOSYLTRANSFERASE 85A1-RELATED"/>
    <property type="match status" value="1"/>
</dbReference>
<dbReference type="FunFam" id="3.40.50.2000:FF:000027">
    <property type="entry name" value="Glycosyltransferase"/>
    <property type="match status" value="1"/>
</dbReference>
<dbReference type="GO" id="GO:0080043">
    <property type="term" value="F:quercetin 3-O-glucosyltransferase activity"/>
    <property type="evidence" value="ECO:0000318"/>
    <property type="project" value="GO_Central"/>
</dbReference>
<organism evidence="5">
    <name type="scientific">Eucalyptus grandis</name>
    <name type="common">Flooded gum</name>
    <dbReference type="NCBI Taxonomy" id="71139"/>
    <lineage>
        <taxon>Eukaryota</taxon>
        <taxon>Viridiplantae</taxon>
        <taxon>Streptophyta</taxon>
        <taxon>Embryophyta</taxon>
        <taxon>Tracheophyta</taxon>
        <taxon>Spermatophyta</taxon>
        <taxon>Magnoliopsida</taxon>
        <taxon>eudicotyledons</taxon>
        <taxon>Gunneridae</taxon>
        <taxon>Pentapetalae</taxon>
        <taxon>rosids</taxon>
        <taxon>malvids</taxon>
        <taxon>Myrtales</taxon>
        <taxon>Myrtaceae</taxon>
        <taxon>Myrtoideae</taxon>
        <taxon>Eucalypteae</taxon>
        <taxon>Eucalyptus</taxon>
    </lineage>
</organism>